<name>A0ACB6ZQ84_THEGA</name>
<evidence type="ECO:0000313" key="1">
    <source>
        <dbReference type="EMBL" id="KAF9651570.1"/>
    </source>
</evidence>
<proteinExistence type="predicted"/>
<comment type="caution">
    <text evidence="1">The sequence shown here is derived from an EMBL/GenBank/DDBJ whole genome shotgun (WGS) entry which is preliminary data.</text>
</comment>
<evidence type="ECO:0000313" key="2">
    <source>
        <dbReference type="Proteomes" id="UP000886501"/>
    </source>
</evidence>
<gene>
    <name evidence="1" type="ORF">BDM02DRAFT_3138685</name>
</gene>
<keyword evidence="2" id="KW-1185">Reference proteome</keyword>
<reference evidence="1" key="1">
    <citation type="submission" date="2019-10" db="EMBL/GenBank/DDBJ databases">
        <authorList>
            <consortium name="DOE Joint Genome Institute"/>
            <person name="Kuo A."/>
            <person name="Miyauchi S."/>
            <person name="Kiss E."/>
            <person name="Drula E."/>
            <person name="Kohler A."/>
            <person name="Sanchez-Garcia M."/>
            <person name="Andreopoulos B."/>
            <person name="Barry K.W."/>
            <person name="Bonito G."/>
            <person name="Buee M."/>
            <person name="Carver A."/>
            <person name="Chen C."/>
            <person name="Cichocki N."/>
            <person name="Clum A."/>
            <person name="Culley D."/>
            <person name="Crous P.W."/>
            <person name="Fauchery L."/>
            <person name="Girlanda M."/>
            <person name="Hayes R."/>
            <person name="Keri Z."/>
            <person name="Labutti K."/>
            <person name="Lipzen A."/>
            <person name="Lombard V."/>
            <person name="Magnuson J."/>
            <person name="Maillard F."/>
            <person name="Morin E."/>
            <person name="Murat C."/>
            <person name="Nolan M."/>
            <person name="Ohm R."/>
            <person name="Pangilinan J."/>
            <person name="Pereira M."/>
            <person name="Perotto S."/>
            <person name="Peter M."/>
            <person name="Riley R."/>
            <person name="Sitrit Y."/>
            <person name="Stielow B."/>
            <person name="Szollosi G."/>
            <person name="Zifcakova L."/>
            <person name="Stursova M."/>
            <person name="Spatafora J.W."/>
            <person name="Tedersoo L."/>
            <person name="Vaario L.-M."/>
            <person name="Yamada A."/>
            <person name="Yan M."/>
            <person name="Wang P."/>
            <person name="Xu J."/>
            <person name="Bruns T."/>
            <person name="Baldrian P."/>
            <person name="Vilgalys R."/>
            <person name="Henrissat B."/>
            <person name="Grigoriev I.V."/>
            <person name="Hibbett D."/>
            <person name="Nagy L.G."/>
            <person name="Martin F.M."/>
        </authorList>
    </citation>
    <scope>NUCLEOTIDE SEQUENCE</scope>
    <source>
        <strain evidence="1">P2</strain>
    </source>
</reference>
<protein>
    <submittedName>
        <fullName evidence="1">Glutathione degradosome</fullName>
    </submittedName>
</protein>
<sequence length="849" mass="93597">MDSTAAPASLSRHLSSVAPPPRLFHSIYQPNSSILCLAATESYIFGGRQSGDILVWDHHLYSKKAALKGHEGSVLAMEYAVAKKWLFSSSADSTVRVWDTVDLVPLYVLDPYLQTDAGDIYSLAWSQSRETVYFGCQNTSIQWIQFGEGSAMAPHSSQPRPVHKFFAGSHPQYQHTMSADSASELAPTQSLDATSSQVQCTVLSIPATNIVSSVHHGYVYCMAISPSPHQGSDDILYTDARSCIYLVTGSGDESVKLWNCSSPAPVLQYTFECNQGAVLSIVVRGETIYAGCQDGYIKILDLETRTLIRTIIVHENVAVFSLSMLHSDLYSVSAKGQIQRWSASFDCTAESDGHTNSIILSSVITYSDESGQFQLVTGANDGYIKVWNIEPPKSRDHLDGCFHRPVAQREVESINDTMLYALSKFISIPSVSDSSQHREDCRQGAIWLKKCLNQLGASQSILVSTGETTNPLVLATFQGARHGVSKKRVLFYGHYDVMAAPARDWQTDPFNLTGMNGYLYGRGATDDKGPIMAVACAAAELLRKRSLSVDLIMLIEGEEESGSAGFREAVRKNKSLIGEIDAILVSNSTWIDETTPCITYGLRGVVQCSIEIFNDQPDLHSGIEGGATAEPMIDMVKVLAKITDENGRVAIPQFYERVRPLTEEESALYERITSITKRSTESLSSKWCEPSFTVHNIQVSGPRNPTVIPSWVKSQVSVRIVPDQNLDTIAENLCKFLSVTFSELRSPNSIEVKVNHKADWWLGRLDDEWFEALEASVRKEWGVTPLRIKEGGSIPSVPYLEKEFGCRALHLPLGQSSDQAHLPNERISLLNLRKGKAVIERFLTAVGNK</sequence>
<dbReference type="Proteomes" id="UP000886501">
    <property type="component" value="Unassembled WGS sequence"/>
</dbReference>
<dbReference type="EMBL" id="MU117974">
    <property type="protein sequence ID" value="KAF9651570.1"/>
    <property type="molecule type" value="Genomic_DNA"/>
</dbReference>
<reference evidence="1" key="2">
    <citation type="journal article" date="2020" name="Nat. Commun.">
        <title>Large-scale genome sequencing of mycorrhizal fungi provides insights into the early evolution of symbiotic traits.</title>
        <authorList>
            <person name="Miyauchi S."/>
            <person name="Kiss E."/>
            <person name="Kuo A."/>
            <person name="Drula E."/>
            <person name="Kohler A."/>
            <person name="Sanchez-Garcia M."/>
            <person name="Morin E."/>
            <person name="Andreopoulos B."/>
            <person name="Barry K.W."/>
            <person name="Bonito G."/>
            <person name="Buee M."/>
            <person name="Carver A."/>
            <person name="Chen C."/>
            <person name="Cichocki N."/>
            <person name="Clum A."/>
            <person name="Culley D."/>
            <person name="Crous P.W."/>
            <person name="Fauchery L."/>
            <person name="Girlanda M."/>
            <person name="Hayes R.D."/>
            <person name="Keri Z."/>
            <person name="LaButti K."/>
            <person name="Lipzen A."/>
            <person name="Lombard V."/>
            <person name="Magnuson J."/>
            <person name="Maillard F."/>
            <person name="Murat C."/>
            <person name="Nolan M."/>
            <person name="Ohm R.A."/>
            <person name="Pangilinan J."/>
            <person name="Pereira M.F."/>
            <person name="Perotto S."/>
            <person name="Peter M."/>
            <person name="Pfister S."/>
            <person name="Riley R."/>
            <person name="Sitrit Y."/>
            <person name="Stielow J.B."/>
            <person name="Szollosi G."/>
            <person name="Zifcakova L."/>
            <person name="Stursova M."/>
            <person name="Spatafora J.W."/>
            <person name="Tedersoo L."/>
            <person name="Vaario L.M."/>
            <person name="Yamada A."/>
            <person name="Yan M."/>
            <person name="Wang P."/>
            <person name="Xu J."/>
            <person name="Bruns T."/>
            <person name="Baldrian P."/>
            <person name="Vilgalys R."/>
            <person name="Dunand C."/>
            <person name="Henrissat B."/>
            <person name="Grigoriev I.V."/>
            <person name="Hibbett D."/>
            <person name="Nagy L.G."/>
            <person name="Martin F.M."/>
        </authorList>
    </citation>
    <scope>NUCLEOTIDE SEQUENCE</scope>
    <source>
        <strain evidence="1">P2</strain>
    </source>
</reference>
<accession>A0ACB6ZQ84</accession>
<organism evidence="1 2">
    <name type="scientific">Thelephora ganbajun</name>
    <name type="common">Ganba fungus</name>
    <dbReference type="NCBI Taxonomy" id="370292"/>
    <lineage>
        <taxon>Eukaryota</taxon>
        <taxon>Fungi</taxon>
        <taxon>Dikarya</taxon>
        <taxon>Basidiomycota</taxon>
        <taxon>Agaricomycotina</taxon>
        <taxon>Agaricomycetes</taxon>
        <taxon>Thelephorales</taxon>
        <taxon>Thelephoraceae</taxon>
        <taxon>Thelephora</taxon>
    </lineage>
</organism>